<dbReference type="NCBIfam" id="TIGR00215">
    <property type="entry name" value="lpxB"/>
    <property type="match status" value="1"/>
</dbReference>
<evidence type="ECO:0000256" key="1">
    <source>
        <dbReference type="ARBA" id="ARBA00002056"/>
    </source>
</evidence>
<dbReference type="RefSeq" id="WP_142902510.1">
    <property type="nucleotide sequence ID" value="NZ_ML660087.1"/>
</dbReference>
<reference evidence="12 13" key="1">
    <citation type="submission" date="2019-06" db="EMBL/GenBank/DDBJ databases">
        <title>Whole genome sequence for Cellvibrionaceae sp. R142.</title>
        <authorList>
            <person name="Wang G."/>
        </authorList>
    </citation>
    <scope>NUCLEOTIDE SEQUENCE [LARGE SCALE GENOMIC DNA]</scope>
    <source>
        <strain evidence="12 13">R142</strain>
    </source>
</reference>
<dbReference type="GO" id="GO:0005543">
    <property type="term" value="F:phospholipid binding"/>
    <property type="evidence" value="ECO:0007669"/>
    <property type="project" value="TreeGrafter"/>
</dbReference>
<keyword evidence="9 11" id="KW-0443">Lipid metabolism</keyword>
<dbReference type="GO" id="GO:0008915">
    <property type="term" value="F:lipid-A-disaccharide synthase activity"/>
    <property type="evidence" value="ECO:0007669"/>
    <property type="project" value="UniProtKB-UniRule"/>
</dbReference>
<dbReference type="AlphaFoldDB" id="A0A545U878"/>
<evidence type="ECO:0000256" key="3">
    <source>
        <dbReference type="ARBA" id="ARBA00012687"/>
    </source>
</evidence>
<comment type="caution">
    <text evidence="12">The sequence shown here is derived from an EMBL/GenBank/DDBJ whole genome shotgun (WGS) entry which is preliminary data.</text>
</comment>
<dbReference type="SUPFAM" id="SSF53756">
    <property type="entry name" value="UDP-Glycosyltransferase/glycogen phosphorylase"/>
    <property type="match status" value="1"/>
</dbReference>
<dbReference type="UniPathway" id="UPA00973"/>
<keyword evidence="7 11" id="KW-0328">Glycosyltransferase</keyword>
<evidence type="ECO:0000256" key="4">
    <source>
        <dbReference type="ARBA" id="ARBA00020902"/>
    </source>
</evidence>
<dbReference type="OrthoDB" id="9801642at2"/>
<comment type="similarity">
    <text evidence="2 11">Belongs to the LpxB family.</text>
</comment>
<keyword evidence="5 11" id="KW-0444">Lipid biosynthesis</keyword>
<comment type="catalytic activity">
    <reaction evidence="10 11">
        <text>a lipid X + a UDP-2-N,3-O-bis[(3R)-3-hydroxyacyl]-alpha-D-glucosamine = a lipid A disaccharide + UDP + H(+)</text>
        <dbReference type="Rhea" id="RHEA:67828"/>
        <dbReference type="ChEBI" id="CHEBI:15378"/>
        <dbReference type="ChEBI" id="CHEBI:58223"/>
        <dbReference type="ChEBI" id="CHEBI:137748"/>
        <dbReference type="ChEBI" id="CHEBI:176338"/>
        <dbReference type="ChEBI" id="CHEBI:176343"/>
        <dbReference type="EC" id="2.4.1.182"/>
    </reaction>
</comment>
<dbReference type="EMBL" id="VHSG01000003">
    <property type="protein sequence ID" value="TQV85659.1"/>
    <property type="molecule type" value="Genomic_DNA"/>
</dbReference>
<dbReference type="Proteomes" id="UP000319732">
    <property type="component" value="Unassembled WGS sequence"/>
</dbReference>
<dbReference type="Pfam" id="PF02684">
    <property type="entry name" value="LpxB"/>
    <property type="match status" value="1"/>
</dbReference>
<accession>A0A545U878</accession>
<keyword evidence="6 11" id="KW-0441">Lipid A biosynthesis</keyword>
<evidence type="ECO:0000256" key="9">
    <source>
        <dbReference type="ARBA" id="ARBA00023098"/>
    </source>
</evidence>
<evidence type="ECO:0000256" key="6">
    <source>
        <dbReference type="ARBA" id="ARBA00022556"/>
    </source>
</evidence>
<dbReference type="HAMAP" id="MF_00392">
    <property type="entry name" value="LpxB"/>
    <property type="match status" value="1"/>
</dbReference>
<dbReference type="PANTHER" id="PTHR30372:SF4">
    <property type="entry name" value="LIPID-A-DISACCHARIDE SYNTHASE, MITOCHONDRIAL-RELATED"/>
    <property type="match status" value="1"/>
</dbReference>
<evidence type="ECO:0000256" key="5">
    <source>
        <dbReference type="ARBA" id="ARBA00022516"/>
    </source>
</evidence>
<evidence type="ECO:0000313" key="13">
    <source>
        <dbReference type="Proteomes" id="UP000319732"/>
    </source>
</evidence>
<proteinExistence type="inferred from homology"/>
<dbReference type="PANTHER" id="PTHR30372">
    <property type="entry name" value="LIPID-A-DISACCHARIDE SYNTHASE"/>
    <property type="match status" value="1"/>
</dbReference>
<name>A0A545U878_9GAMM</name>
<comment type="function">
    <text evidence="1 11">Condensation of UDP-2,3-diacylglucosamine and 2,3-diacylglucosamine-1-phosphate to form lipid A disaccharide, a precursor of lipid A, a phosphorylated glycolipid that anchors the lipopolysaccharide to the outer membrane of the cell.</text>
</comment>
<dbReference type="Gene3D" id="3.40.50.2000">
    <property type="entry name" value="Glycogen Phosphorylase B"/>
    <property type="match status" value="1"/>
</dbReference>
<gene>
    <name evidence="11" type="primary">lpxB</name>
    <name evidence="12" type="ORF">FKG94_02100</name>
</gene>
<dbReference type="EC" id="2.4.1.182" evidence="3 11"/>
<dbReference type="GO" id="GO:0009245">
    <property type="term" value="P:lipid A biosynthetic process"/>
    <property type="evidence" value="ECO:0007669"/>
    <property type="project" value="UniProtKB-UniRule"/>
</dbReference>
<evidence type="ECO:0000256" key="8">
    <source>
        <dbReference type="ARBA" id="ARBA00022679"/>
    </source>
</evidence>
<organism evidence="12 13">
    <name type="scientific">Exilibacterium tricleocarpae</name>
    <dbReference type="NCBI Taxonomy" id="2591008"/>
    <lineage>
        <taxon>Bacteria</taxon>
        <taxon>Pseudomonadati</taxon>
        <taxon>Pseudomonadota</taxon>
        <taxon>Gammaproteobacteria</taxon>
        <taxon>Cellvibrionales</taxon>
        <taxon>Cellvibrionaceae</taxon>
        <taxon>Exilibacterium</taxon>
    </lineage>
</organism>
<evidence type="ECO:0000256" key="7">
    <source>
        <dbReference type="ARBA" id="ARBA00022676"/>
    </source>
</evidence>
<evidence type="ECO:0000256" key="2">
    <source>
        <dbReference type="ARBA" id="ARBA00007868"/>
    </source>
</evidence>
<comment type="pathway">
    <text evidence="11">Bacterial outer membrane biogenesis; LPS lipid A biosynthesis.</text>
</comment>
<dbReference type="GO" id="GO:0016020">
    <property type="term" value="C:membrane"/>
    <property type="evidence" value="ECO:0007669"/>
    <property type="project" value="GOC"/>
</dbReference>
<keyword evidence="13" id="KW-1185">Reference proteome</keyword>
<evidence type="ECO:0000256" key="10">
    <source>
        <dbReference type="ARBA" id="ARBA00048975"/>
    </source>
</evidence>
<evidence type="ECO:0000313" key="12">
    <source>
        <dbReference type="EMBL" id="TQV85659.1"/>
    </source>
</evidence>
<sequence length="382" mass="41760">MGQSLRIGMVVGEASGDILGAGLMSAIRDRHPAASFVGVGGPRMLALGFESLYAQDRLAVMGYIEPLKRLPELLRMRAGLKRYFTEHRPDLFVGIDSPDFNLDLERALREAGIPTVHYVSPSVWAWKQKRIVKIARSVDLMLTLFPFEADFYRRHQVAVEFVGHPLADTIPLACDTPAARHKLGIEAGAEVIALMPGSRGGEIKFLAPVFLQTARWCLQRRPNLRFVLPAANSQRRQQLELMVSDYGDLPLTLLDGDSHTAMAAADAVLMASGTTTLEALLLKRPMVVAYKMAALSYAIVSRMVKSEFISLPNLLAGQQLVPEILQSQATPENLGAALLHYLEQPDAATALQSDYLSIHRQLRCDASARAAAAVLNLIGRGA</sequence>
<keyword evidence="8 11" id="KW-0808">Transferase</keyword>
<protein>
    <recommendedName>
        <fullName evidence="4 11">Lipid-A-disaccharide synthase</fullName>
        <ecNumber evidence="3 11">2.4.1.182</ecNumber>
    </recommendedName>
</protein>
<evidence type="ECO:0000256" key="11">
    <source>
        <dbReference type="HAMAP-Rule" id="MF_00392"/>
    </source>
</evidence>
<dbReference type="InterPro" id="IPR003835">
    <property type="entry name" value="Glyco_trans_19"/>
</dbReference>